<organism evidence="7 8">
    <name type="scientific">Denitrificimonas halotolerans</name>
    <dbReference type="NCBI Taxonomy" id="3098930"/>
    <lineage>
        <taxon>Bacteria</taxon>
        <taxon>Pseudomonadati</taxon>
        <taxon>Pseudomonadota</taxon>
        <taxon>Gammaproteobacteria</taxon>
        <taxon>Pseudomonadales</taxon>
        <taxon>Pseudomonadaceae</taxon>
        <taxon>Denitrificimonas</taxon>
    </lineage>
</organism>
<feature type="region of interest" description="Disordered" evidence="5">
    <location>
        <begin position="62"/>
        <end position="88"/>
    </location>
</feature>
<feature type="region of interest" description="Disordered" evidence="5">
    <location>
        <begin position="132"/>
        <end position="241"/>
    </location>
</feature>
<evidence type="ECO:0000256" key="3">
    <source>
        <dbReference type="ARBA" id="ARBA00022989"/>
    </source>
</evidence>
<dbReference type="Proteomes" id="UP001294570">
    <property type="component" value="Unassembled WGS sequence"/>
</dbReference>
<keyword evidence="3 6" id="KW-1133">Transmembrane helix</keyword>
<evidence type="ECO:0000313" key="8">
    <source>
        <dbReference type="Proteomes" id="UP001294570"/>
    </source>
</evidence>
<dbReference type="InterPro" id="IPR014161">
    <property type="entry name" value="Tol-Pal_TolA"/>
</dbReference>
<feature type="compositionally biased region" description="Basic and acidic residues" evidence="5">
    <location>
        <begin position="172"/>
        <end position="241"/>
    </location>
</feature>
<name>A0ABU5GP95_9GAMM</name>
<dbReference type="RefSeq" id="WP_321552862.1">
    <property type="nucleotide sequence ID" value="NZ_JAXIVU010000003.1"/>
</dbReference>
<dbReference type="InterPro" id="IPR006260">
    <property type="entry name" value="TonB/TolA_C"/>
</dbReference>
<sequence>MREREPSPSEKLFWPVVWALGLHLLLFAFLFVSFARTPELPPTRPIIQATLYKLESQSQASTQTNQKIAGEAKKTAAPQHEAEQLEQKKIEQEKIAAAAARAAQTKQAEAAKAEAAKKAEAERKVAEQQAAQVKKQEQAARDAAEKQKQALLAKQKAEEAAQQKAAAQAAKKKAEEEAKKKAAEEAKKKAAAEEAKKKAAAEAAKKKAAEEAKKQAQAEQKKRAAAEAEKQRKAQEASRKAAEAKKASALAELLADDTQYQQTAADTRGAQVAGNLDDLIVRLVSAQWIRPPSARNGMAVTVLIEMLPDGTITNASVTRSSGDSAFDASAVAAVRKVGRVREVQQLDRATFDRLYRKRSAVFKPEDLGL</sequence>
<proteinExistence type="predicted"/>
<keyword evidence="8" id="KW-1185">Reference proteome</keyword>
<dbReference type="NCBIfam" id="TIGR02794">
    <property type="entry name" value="tolA_full"/>
    <property type="match status" value="1"/>
</dbReference>
<reference evidence="7 8" key="1">
    <citation type="submission" date="2023-12" db="EMBL/GenBank/DDBJ databases">
        <title>Denitrificimonas halotolerans sp. nov.,a novel species isolated from landfill leachate.</title>
        <authorList>
            <person name="Wang S."/>
        </authorList>
    </citation>
    <scope>NUCLEOTIDE SEQUENCE [LARGE SCALE GENOMIC DNA]</scope>
    <source>
        <strain evidence="7 8">JX-1</strain>
    </source>
</reference>
<evidence type="ECO:0000256" key="1">
    <source>
        <dbReference type="ARBA" id="ARBA00004167"/>
    </source>
</evidence>
<protein>
    <submittedName>
        <fullName evidence="7">Cell envelope integrity protein TolA</fullName>
    </submittedName>
</protein>
<feature type="transmembrane region" description="Helical" evidence="6">
    <location>
        <begin position="12"/>
        <end position="35"/>
    </location>
</feature>
<comment type="caution">
    <text evidence="7">The sequence shown here is derived from an EMBL/GenBank/DDBJ whole genome shotgun (WGS) entry which is preliminary data.</text>
</comment>
<dbReference type="NCBIfam" id="TIGR01352">
    <property type="entry name" value="tonB_Cterm"/>
    <property type="match status" value="1"/>
</dbReference>
<gene>
    <name evidence="7" type="primary">tolA</name>
    <name evidence="7" type="ORF">TOI97_04175</name>
</gene>
<feature type="compositionally biased region" description="Basic and acidic residues" evidence="5">
    <location>
        <begin position="134"/>
        <end position="148"/>
    </location>
</feature>
<keyword evidence="2 6" id="KW-0812">Transmembrane</keyword>
<evidence type="ECO:0000313" key="7">
    <source>
        <dbReference type="EMBL" id="MDY7218768.1"/>
    </source>
</evidence>
<evidence type="ECO:0000256" key="5">
    <source>
        <dbReference type="SAM" id="MobiDB-lite"/>
    </source>
</evidence>
<evidence type="ECO:0000256" key="4">
    <source>
        <dbReference type="ARBA" id="ARBA00023136"/>
    </source>
</evidence>
<comment type="subcellular location">
    <subcellularLocation>
        <location evidence="1">Membrane</location>
        <topology evidence="1">Single-pass membrane protein</topology>
    </subcellularLocation>
</comment>
<dbReference type="EMBL" id="JAXIVU010000003">
    <property type="protein sequence ID" value="MDY7218768.1"/>
    <property type="molecule type" value="Genomic_DNA"/>
</dbReference>
<feature type="compositionally biased region" description="Basic and acidic residues" evidence="5">
    <location>
        <begin position="70"/>
        <end position="88"/>
    </location>
</feature>
<accession>A0ABU5GP95</accession>
<dbReference type="Pfam" id="PF13103">
    <property type="entry name" value="TonB_2"/>
    <property type="match status" value="1"/>
</dbReference>
<evidence type="ECO:0000256" key="6">
    <source>
        <dbReference type="SAM" id="Phobius"/>
    </source>
</evidence>
<dbReference type="SUPFAM" id="SSF74653">
    <property type="entry name" value="TolA/TonB C-terminal domain"/>
    <property type="match status" value="1"/>
</dbReference>
<dbReference type="Gene3D" id="3.30.1150.10">
    <property type="match status" value="1"/>
</dbReference>
<evidence type="ECO:0000256" key="2">
    <source>
        <dbReference type="ARBA" id="ARBA00022692"/>
    </source>
</evidence>
<keyword evidence="4 6" id="KW-0472">Membrane</keyword>